<proteinExistence type="inferred from homology"/>
<dbReference type="EMBL" id="WRXO01000004">
    <property type="protein sequence ID" value="MVT42032.1"/>
    <property type="molecule type" value="Genomic_DNA"/>
</dbReference>
<organism evidence="8 9">
    <name type="scientific">Chitinophaga oryziterrae</name>
    <dbReference type="NCBI Taxonomy" id="1031224"/>
    <lineage>
        <taxon>Bacteria</taxon>
        <taxon>Pseudomonadati</taxon>
        <taxon>Bacteroidota</taxon>
        <taxon>Chitinophagia</taxon>
        <taxon>Chitinophagales</taxon>
        <taxon>Chitinophagaceae</taxon>
        <taxon>Chitinophaga</taxon>
    </lineage>
</organism>
<comment type="subcellular location">
    <subcellularLocation>
        <location evidence="1">Cell outer membrane</location>
    </subcellularLocation>
</comment>
<keyword evidence="5" id="KW-0998">Cell outer membrane</keyword>
<dbReference type="InterPro" id="IPR033985">
    <property type="entry name" value="SusD-like_N"/>
</dbReference>
<evidence type="ECO:0000313" key="9">
    <source>
        <dbReference type="Proteomes" id="UP000468388"/>
    </source>
</evidence>
<feature type="domain" description="RagB/SusD" evidence="6">
    <location>
        <begin position="341"/>
        <end position="486"/>
    </location>
</feature>
<sequence>MKSSNFVKKISVKVYAIVKKVKFIGLTAILFFIHLQCKKLVEIPSPLTQPDSKIIYSSNSTAISVLTGIYTRLSGYGSGTGITSISMIAGLTADELKGYPTYYSMIPQAYANSLLSTNALYWTEMYNYIYATNAAIEGLESSSGISDQVKHQLLGEAKFMRAFFHFYLVNLFGDIPIITSTNYKENIIMQRMPKAEVYKQIISDLKDAQNSLNENYVGINVTSSSDERVRPNKFAATALLARTYLYIGDWKNAEDQSSRVINNVTLYDTIPLASVFLKNSKEAIWQLQPINIGWNTEDARIFILLTGVNDEQPVSVSKFLYDAFEMGDLRKSNWLGNNISNGTSYYYPFKYKSAIQNAPVTEYLMVLRLAEQYLIRAEARANLGNVTGSNSAATDLNVIRTRAGLANTTAITASEMLASIMHERQVELFSEWGHRWFDLKRNGLIDAVMAEVTPQKGGVWNNNWSLYPIPLATIQASSTLHQNPGYQ</sequence>
<keyword evidence="3" id="KW-0732">Signal</keyword>
<evidence type="ECO:0000259" key="7">
    <source>
        <dbReference type="Pfam" id="PF14322"/>
    </source>
</evidence>
<dbReference type="Gene3D" id="1.25.40.390">
    <property type="match status" value="1"/>
</dbReference>
<dbReference type="CDD" id="cd08977">
    <property type="entry name" value="SusD"/>
    <property type="match status" value="1"/>
</dbReference>
<evidence type="ECO:0000256" key="4">
    <source>
        <dbReference type="ARBA" id="ARBA00023136"/>
    </source>
</evidence>
<dbReference type="Pfam" id="PF14322">
    <property type="entry name" value="SusD-like_3"/>
    <property type="match status" value="1"/>
</dbReference>
<comment type="similarity">
    <text evidence="2">Belongs to the SusD family.</text>
</comment>
<dbReference type="Proteomes" id="UP000468388">
    <property type="component" value="Unassembled WGS sequence"/>
</dbReference>
<gene>
    <name evidence="8" type="ORF">GO495_15680</name>
</gene>
<dbReference type="InterPro" id="IPR012944">
    <property type="entry name" value="SusD_RagB_dom"/>
</dbReference>
<dbReference type="GO" id="GO:0009279">
    <property type="term" value="C:cell outer membrane"/>
    <property type="evidence" value="ECO:0007669"/>
    <property type="project" value="UniProtKB-SubCell"/>
</dbReference>
<evidence type="ECO:0000259" key="6">
    <source>
        <dbReference type="Pfam" id="PF07980"/>
    </source>
</evidence>
<dbReference type="SUPFAM" id="SSF48452">
    <property type="entry name" value="TPR-like"/>
    <property type="match status" value="1"/>
</dbReference>
<dbReference type="OrthoDB" id="625727at2"/>
<reference evidence="8 9" key="1">
    <citation type="submission" date="2019-12" db="EMBL/GenBank/DDBJ databases">
        <title>The draft genomic sequence of strain Chitinophaga oryziterrae JCM 16595.</title>
        <authorList>
            <person name="Zhang X."/>
        </authorList>
    </citation>
    <scope>NUCLEOTIDE SEQUENCE [LARGE SCALE GENOMIC DNA]</scope>
    <source>
        <strain evidence="8 9">JCM 16595</strain>
    </source>
</reference>
<evidence type="ECO:0000313" key="8">
    <source>
        <dbReference type="EMBL" id="MVT42032.1"/>
    </source>
</evidence>
<name>A0A6N8JD44_9BACT</name>
<evidence type="ECO:0000256" key="2">
    <source>
        <dbReference type="ARBA" id="ARBA00006275"/>
    </source>
</evidence>
<dbReference type="RefSeq" id="WP_157300668.1">
    <property type="nucleotide sequence ID" value="NZ_BAAAZB010000005.1"/>
</dbReference>
<dbReference type="InterPro" id="IPR011990">
    <property type="entry name" value="TPR-like_helical_dom_sf"/>
</dbReference>
<dbReference type="AlphaFoldDB" id="A0A6N8JD44"/>
<feature type="domain" description="SusD-like N-terminal" evidence="7">
    <location>
        <begin position="116"/>
        <end position="245"/>
    </location>
</feature>
<keyword evidence="9" id="KW-1185">Reference proteome</keyword>
<protein>
    <submittedName>
        <fullName evidence="8">RagB/SusD family nutrient uptake outer membrane protein</fullName>
    </submittedName>
</protein>
<evidence type="ECO:0000256" key="5">
    <source>
        <dbReference type="ARBA" id="ARBA00023237"/>
    </source>
</evidence>
<comment type="caution">
    <text evidence="8">The sequence shown here is derived from an EMBL/GenBank/DDBJ whole genome shotgun (WGS) entry which is preliminary data.</text>
</comment>
<dbReference type="Pfam" id="PF07980">
    <property type="entry name" value="SusD_RagB"/>
    <property type="match status" value="1"/>
</dbReference>
<evidence type="ECO:0000256" key="3">
    <source>
        <dbReference type="ARBA" id="ARBA00022729"/>
    </source>
</evidence>
<keyword evidence="4" id="KW-0472">Membrane</keyword>
<accession>A0A6N8JD44</accession>
<evidence type="ECO:0000256" key="1">
    <source>
        <dbReference type="ARBA" id="ARBA00004442"/>
    </source>
</evidence>